<dbReference type="FunCoup" id="E3LVX8">
    <property type="interactions" value="2770"/>
</dbReference>
<feature type="region of interest" description="Disordered" evidence="2">
    <location>
        <begin position="710"/>
        <end position="757"/>
    </location>
</feature>
<evidence type="ECO:0000313" key="5">
    <source>
        <dbReference type="Proteomes" id="UP000008281"/>
    </source>
</evidence>
<feature type="compositionally biased region" description="Polar residues" evidence="2">
    <location>
        <begin position="118"/>
        <end position="128"/>
    </location>
</feature>
<dbReference type="InterPro" id="IPR040375">
    <property type="entry name" value="DGCR8"/>
</dbReference>
<evidence type="ECO:0000259" key="3">
    <source>
        <dbReference type="PROSITE" id="PS50137"/>
    </source>
</evidence>
<dbReference type="GeneID" id="9810443"/>
<dbReference type="STRING" id="31234.E3LVX8"/>
<feature type="region of interest" description="Disordered" evidence="2">
    <location>
        <begin position="25"/>
        <end position="44"/>
    </location>
</feature>
<dbReference type="Gene3D" id="3.30.160.590">
    <property type="match status" value="1"/>
</dbReference>
<dbReference type="GO" id="GO:0070877">
    <property type="term" value="C:microprocessor complex"/>
    <property type="evidence" value="ECO:0007669"/>
    <property type="project" value="InterPro"/>
</dbReference>
<evidence type="ECO:0000256" key="1">
    <source>
        <dbReference type="PROSITE-ProRule" id="PRU00266"/>
    </source>
</evidence>
<dbReference type="CTD" id="9810443"/>
<evidence type="ECO:0000313" key="4">
    <source>
        <dbReference type="EMBL" id="EFP12335.1"/>
    </source>
</evidence>
<dbReference type="OrthoDB" id="112668at2759"/>
<dbReference type="OMA" id="PKKEWIM"/>
<name>E3LVX8_CAERE</name>
<evidence type="ECO:0000256" key="2">
    <source>
        <dbReference type="SAM" id="MobiDB-lite"/>
    </source>
</evidence>
<dbReference type="GO" id="GO:0042802">
    <property type="term" value="F:identical protein binding"/>
    <property type="evidence" value="ECO:0007669"/>
    <property type="project" value="InterPro"/>
</dbReference>
<dbReference type="PROSITE" id="PS50137">
    <property type="entry name" value="DS_RBD"/>
    <property type="match status" value="1"/>
</dbReference>
<feature type="region of interest" description="Disordered" evidence="2">
    <location>
        <begin position="78"/>
        <end position="131"/>
    </location>
</feature>
<dbReference type="PANTHER" id="PTHR13482:SF3">
    <property type="entry name" value="MICROPROCESSOR COMPLEX SUBUNIT DGCR8"/>
    <property type="match status" value="1"/>
</dbReference>
<dbReference type="GO" id="GO:0040034">
    <property type="term" value="P:regulation of development, heterochronic"/>
    <property type="evidence" value="ECO:0007669"/>
    <property type="project" value="EnsemblMetazoa"/>
</dbReference>
<dbReference type="KEGG" id="crq:GCK72_002420"/>
<dbReference type="Gene3D" id="3.30.160.20">
    <property type="match status" value="1"/>
</dbReference>
<dbReference type="GO" id="GO:0040028">
    <property type="term" value="P:regulation of vulval development"/>
    <property type="evidence" value="ECO:0007669"/>
    <property type="project" value="EnsemblMetazoa"/>
</dbReference>
<dbReference type="eggNOG" id="KOG4334">
    <property type="taxonomic scope" value="Eukaryota"/>
</dbReference>
<dbReference type="HOGENOM" id="CLU_021062_0_0_1"/>
<reference evidence="4" key="1">
    <citation type="submission" date="2007-07" db="EMBL/GenBank/DDBJ databases">
        <title>PCAP assembly of the Caenorhabditis remanei genome.</title>
        <authorList>
            <consortium name="The Caenorhabditis remanei Sequencing Consortium"/>
            <person name="Wilson R.K."/>
        </authorList>
    </citation>
    <scope>NUCLEOTIDE SEQUENCE [LARGE SCALE GENOMIC DNA]</scope>
    <source>
        <strain evidence="4">PB4641</strain>
    </source>
</reference>
<dbReference type="Proteomes" id="UP000008281">
    <property type="component" value="Unassembled WGS sequence"/>
</dbReference>
<dbReference type="InParanoid" id="E3LVX8"/>
<dbReference type="GO" id="GO:0045604">
    <property type="term" value="P:regulation of epidermal cell differentiation"/>
    <property type="evidence" value="ECO:0007669"/>
    <property type="project" value="EnsemblMetazoa"/>
</dbReference>
<dbReference type="PANTHER" id="PTHR13482">
    <property type="entry name" value="MICRORNA PROCESSOR COMPLEX SUBUNIT DGCR8"/>
    <property type="match status" value="1"/>
</dbReference>
<feature type="domain" description="DRBM" evidence="3">
    <location>
        <begin position="422"/>
        <end position="449"/>
    </location>
</feature>
<sequence length="757" mass="85489">MEPESGGVNQQLLAEREAILKQLALLGSGSEDEGDGDEEEEAKKVKFEVKEVKVEVKEEDNIKVEIVETEVGYSEPVLFNSSPDSIQSSTALEEEEEIISDRKTPIDCDEREKREADSSNTSSENSRTPPVAVEKTVLDRVDFDKSYPLPDGWTRIAHYSGMPVYYHKFTQVVTHSRPYQVDGMVRDHEIPVSAIPCLYREVMDKKYEDLKNHRTENSENCDEKEKRCPIEIPPNESKMNPEQYRDYCARRFKFKKVTVHRYIDKEGKQSAAQKRRVNSMLKNKGFELDYDQLKQKNQPGEVLLTSASGACLIDLTPIQPNLSLKKGSGPKKPYLLNPMGKTSVAVLNEFVQRLAKGTLVYEVENTRNVSAPYKATALLTMKMSTIRDLAGQCKESLIVLSEIATASENVPAPGIADDFKRFEIGSGNGSNKKTARLVAAKDALSKLIPKLRMSEEYVCDGVLEQELQKDFETSSKVLLKQVKIDSSGLVEMCNRFGIPKPFALLKEVVARSMRWSGVEFKKEREMVGSGSQLSRVILSLGEMKSSAEAIGMKQANEIAAQRLFKQMHPDMESYGNLLKVYGHLVDKTPLENSKRQHDEVVRLQDTGNLLQPNLTVIAKLTEEMEKVTLIHPPRNFLYGLSPNATGVRTNKASMDTQTEILNYNFIPHMNPNPIMIPPPYFHVPPQMQPPMQPLLHMPMVHSPQFSAAPPPVQDYGIYQSPQYQSPQYQQRNARKRSRPDETLSPCSYSMHQKPPYN</sequence>
<dbReference type="Gene3D" id="2.20.70.10">
    <property type="match status" value="1"/>
</dbReference>
<keyword evidence="5" id="KW-1185">Reference proteome</keyword>
<dbReference type="EMBL" id="DS268416">
    <property type="protein sequence ID" value="EFP12335.1"/>
    <property type="molecule type" value="Genomic_DNA"/>
</dbReference>
<organism evidence="5">
    <name type="scientific">Caenorhabditis remanei</name>
    <name type="common">Caenorhabditis vulgaris</name>
    <dbReference type="NCBI Taxonomy" id="31234"/>
    <lineage>
        <taxon>Eukaryota</taxon>
        <taxon>Metazoa</taxon>
        <taxon>Ecdysozoa</taxon>
        <taxon>Nematoda</taxon>
        <taxon>Chromadorea</taxon>
        <taxon>Rhabditida</taxon>
        <taxon>Rhabditina</taxon>
        <taxon>Rhabditomorpha</taxon>
        <taxon>Rhabditoidea</taxon>
        <taxon>Rhabditidae</taxon>
        <taxon>Peloderinae</taxon>
        <taxon>Caenorhabditis</taxon>
    </lineage>
</organism>
<feature type="compositionally biased region" description="Polar residues" evidence="2">
    <location>
        <begin position="79"/>
        <end position="91"/>
    </location>
</feature>
<accession>E3LVX8</accession>
<dbReference type="InterPro" id="IPR014720">
    <property type="entry name" value="dsRBD_dom"/>
</dbReference>
<dbReference type="GO" id="GO:0031053">
    <property type="term" value="P:primary miRNA processing"/>
    <property type="evidence" value="ECO:0007669"/>
    <property type="project" value="EnsemblMetazoa"/>
</dbReference>
<dbReference type="SMART" id="SM00456">
    <property type="entry name" value="WW"/>
    <property type="match status" value="1"/>
</dbReference>
<dbReference type="GO" id="GO:0070878">
    <property type="term" value="F:primary miRNA binding"/>
    <property type="evidence" value="ECO:0007669"/>
    <property type="project" value="TreeGrafter"/>
</dbReference>
<dbReference type="AlphaFoldDB" id="E3LVX8"/>
<feature type="compositionally biased region" description="Acidic residues" evidence="2">
    <location>
        <begin position="30"/>
        <end position="40"/>
    </location>
</feature>
<dbReference type="RefSeq" id="XP_003111901.2">
    <property type="nucleotide sequence ID" value="XM_003111853.2"/>
</dbReference>
<gene>
    <name evidence="4" type="primary">Cre-pash-1</name>
    <name evidence="4" type="ORF">CRE_29813</name>
</gene>
<dbReference type="InterPro" id="IPR001202">
    <property type="entry name" value="WW_dom"/>
</dbReference>
<keyword evidence="1" id="KW-0694">RNA-binding</keyword>
<feature type="compositionally biased region" description="Basic and acidic residues" evidence="2">
    <location>
        <begin position="99"/>
        <end position="117"/>
    </location>
</feature>
<feature type="compositionally biased region" description="Low complexity" evidence="2">
    <location>
        <begin position="718"/>
        <end position="730"/>
    </location>
</feature>
<dbReference type="SUPFAM" id="SSF54768">
    <property type="entry name" value="dsRNA-binding domain-like"/>
    <property type="match status" value="1"/>
</dbReference>
<dbReference type="GO" id="GO:0003725">
    <property type="term" value="F:double-stranded RNA binding"/>
    <property type="evidence" value="ECO:0007669"/>
    <property type="project" value="TreeGrafter"/>
</dbReference>
<protein>
    <submittedName>
        <fullName evidence="4">CRE-PASH-1 protein</fullName>
    </submittedName>
</protein>
<proteinExistence type="predicted"/>
<dbReference type="GO" id="GO:0020037">
    <property type="term" value="F:heme binding"/>
    <property type="evidence" value="ECO:0007669"/>
    <property type="project" value="InterPro"/>
</dbReference>